<comment type="caution">
    <text evidence="2">The sequence shown here is derived from an EMBL/GenBank/DDBJ whole genome shotgun (WGS) entry which is preliminary data.</text>
</comment>
<dbReference type="RefSeq" id="WP_013516313.1">
    <property type="nucleotide sequence ID" value="NZ_CP088082.1"/>
</dbReference>
<proteinExistence type="predicted"/>
<dbReference type="AlphaFoldDB" id="A0A643FC52"/>
<dbReference type="PANTHER" id="PTHR34227:SF1">
    <property type="entry name" value="DIMETHYL SULFOXIDE REDUCTASE CHAPERONE-RELATED"/>
    <property type="match status" value="1"/>
</dbReference>
<evidence type="ECO:0000313" key="2">
    <source>
        <dbReference type="EMBL" id="KAB0581244.1"/>
    </source>
</evidence>
<sequence length="193" mass="22249">MNTLIDNPKAMASGYLAMAQMFSYPDADAWRRLTENGLVDPALGRETLEAEYLGLFEMGGGTSTMSLYEGQNRPERGRDGILQELLRFYEFFDVHLNQDEREYPDHLVTELEFLAWLCLQEHAALRDGRDAEPFQNAARDFLVRHLAAWLPDFRQRLEATETTYAQYGPTLGELVETHRSRLGDQPQKSREMQ</sequence>
<protein>
    <submittedName>
        <fullName evidence="2">Chlorate reductase assembly chaperone protein</fullName>
    </submittedName>
</protein>
<dbReference type="InterPro" id="IPR050289">
    <property type="entry name" value="TorD/DmsD_chaperones"/>
</dbReference>
<dbReference type="EMBL" id="VZPB01000026">
    <property type="protein sequence ID" value="KAB0581244.1"/>
    <property type="molecule type" value="Genomic_DNA"/>
</dbReference>
<name>A0A643FC52_IDEDE</name>
<reference evidence="2 3" key="1">
    <citation type="submission" date="2019-09" db="EMBL/GenBank/DDBJ databases">
        <title>Draft genome sequences of 48 bacterial type strains from the CCUG.</title>
        <authorList>
            <person name="Tunovic T."/>
            <person name="Pineiro-Iglesias B."/>
            <person name="Unosson C."/>
            <person name="Inganas E."/>
            <person name="Ohlen M."/>
            <person name="Cardew S."/>
            <person name="Jensie-Markopoulos S."/>
            <person name="Salva-Serra F."/>
            <person name="Jaen-Luchoro D."/>
            <person name="Karlsson R."/>
            <person name="Svensson-Stadler L."/>
            <person name="Chun J."/>
            <person name="Moore E."/>
        </authorList>
    </citation>
    <scope>NUCLEOTIDE SEQUENCE [LARGE SCALE GENOMIC DNA]</scope>
    <source>
        <strain evidence="2 3">CCUG 30977</strain>
    </source>
</reference>
<dbReference type="SUPFAM" id="SSF89155">
    <property type="entry name" value="TorD-like"/>
    <property type="match status" value="1"/>
</dbReference>
<keyword evidence="3" id="KW-1185">Reference proteome</keyword>
<dbReference type="OrthoDB" id="9155486at2"/>
<evidence type="ECO:0000313" key="3">
    <source>
        <dbReference type="Proteomes" id="UP000430120"/>
    </source>
</evidence>
<dbReference type="SMR" id="A0A643FC52"/>
<dbReference type="InterPro" id="IPR017843">
    <property type="entry name" value="DMSO_Rdtase_II_chaperone"/>
</dbReference>
<keyword evidence="1" id="KW-0143">Chaperone</keyword>
<organism evidence="2 3">
    <name type="scientific">Ideonella dechloratans</name>
    <dbReference type="NCBI Taxonomy" id="36863"/>
    <lineage>
        <taxon>Bacteria</taxon>
        <taxon>Pseudomonadati</taxon>
        <taxon>Pseudomonadota</taxon>
        <taxon>Betaproteobacteria</taxon>
        <taxon>Burkholderiales</taxon>
        <taxon>Sphaerotilaceae</taxon>
        <taxon>Ideonella</taxon>
    </lineage>
</organism>
<dbReference type="NCBIfam" id="TIGR03482">
    <property type="entry name" value="DMSO_red_II_cha"/>
    <property type="match status" value="1"/>
</dbReference>
<gene>
    <name evidence="2" type="ORF">F7Q92_12215</name>
</gene>
<dbReference type="InterPro" id="IPR020945">
    <property type="entry name" value="DMSO/NO3_reduct_chaperone"/>
</dbReference>
<accession>A0A643FC52</accession>
<evidence type="ECO:0000256" key="1">
    <source>
        <dbReference type="ARBA" id="ARBA00023186"/>
    </source>
</evidence>
<dbReference type="Gene3D" id="1.10.3480.10">
    <property type="entry name" value="TorD-like"/>
    <property type="match status" value="1"/>
</dbReference>
<dbReference type="Proteomes" id="UP000430120">
    <property type="component" value="Unassembled WGS sequence"/>
</dbReference>
<dbReference type="Pfam" id="PF02613">
    <property type="entry name" value="Nitrate_red_del"/>
    <property type="match status" value="1"/>
</dbReference>
<dbReference type="PANTHER" id="PTHR34227">
    <property type="entry name" value="CHAPERONE PROTEIN YCDY"/>
    <property type="match status" value="1"/>
</dbReference>
<dbReference type="InterPro" id="IPR036411">
    <property type="entry name" value="TorD-like_sf"/>
</dbReference>